<dbReference type="GeneID" id="4563791"/>
<dbReference type="AlphaFoldDB" id="J3KFD9"/>
<name>J3KFD9_COCIM</name>
<keyword evidence="1" id="KW-1133">Transmembrane helix</keyword>
<keyword evidence="1" id="KW-0812">Transmembrane</keyword>
<evidence type="ECO:0000313" key="3">
    <source>
        <dbReference type="Proteomes" id="UP000001261"/>
    </source>
</evidence>
<proteinExistence type="predicted"/>
<accession>J3KFD9</accession>
<keyword evidence="3" id="KW-1185">Reference proteome</keyword>
<dbReference type="EMBL" id="GG704914">
    <property type="protein sequence ID" value="EAS34329.3"/>
    <property type="molecule type" value="Genomic_DNA"/>
</dbReference>
<gene>
    <name evidence="2" type="ORF">CIMG_05353</name>
</gene>
<reference evidence="3" key="1">
    <citation type="journal article" date="2009" name="Genome Res.">
        <title>Comparative genomic analyses of the human fungal pathogens Coccidioides and their relatives.</title>
        <authorList>
            <person name="Sharpton T.J."/>
            <person name="Stajich J.E."/>
            <person name="Rounsley S.D."/>
            <person name="Gardner M.J."/>
            <person name="Wortman J.R."/>
            <person name="Jordar V.S."/>
            <person name="Maiti R."/>
            <person name="Kodira C.D."/>
            <person name="Neafsey D.E."/>
            <person name="Zeng Q."/>
            <person name="Hung C.-Y."/>
            <person name="McMahan C."/>
            <person name="Muszewska A."/>
            <person name="Grynberg M."/>
            <person name="Mandel M.A."/>
            <person name="Kellner E.M."/>
            <person name="Barker B.M."/>
            <person name="Galgiani J.N."/>
            <person name="Orbach M.J."/>
            <person name="Kirkland T.N."/>
            <person name="Cole G.T."/>
            <person name="Henn M.R."/>
            <person name="Birren B.W."/>
            <person name="Taylor J.W."/>
        </authorList>
    </citation>
    <scope>NUCLEOTIDE SEQUENCE [LARGE SCALE GENOMIC DNA]</scope>
    <source>
        <strain evidence="3">RS</strain>
    </source>
</reference>
<dbReference type="VEuPathDB" id="FungiDB:CIMG_05353"/>
<dbReference type="InParanoid" id="J3KFD9"/>
<evidence type="ECO:0000313" key="2">
    <source>
        <dbReference type="EMBL" id="EAS34329.3"/>
    </source>
</evidence>
<dbReference type="Proteomes" id="UP000001261">
    <property type="component" value="Unassembled WGS sequence"/>
</dbReference>
<sequence length="264" mass="30604">MAFYKYVFQSNSYLPNLGSITNISSLASCLFMLLFAVSSLLPEAERRFRGCWVRHGGKRCDPCIRGRANCVLVDKTAMMRHVVYRRNLIHYEGLLSTSLRPRNLEVQRKCLLMEVLALHGAQDWQRNMLLPLQQNQNRHETLKIHLSQGLGNEYAIVWLHANSQVTAARPSLPDDNKYDIAWQVLNETPLLGRTSKLAYLVWKDMKNTAEIKVQESEFNKNKRWYCTTFARYMHDQYSATRAKAIFSQTEIEKLQFYAHAIAAN</sequence>
<evidence type="ECO:0000256" key="1">
    <source>
        <dbReference type="SAM" id="Phobius"/>
    </source>
</evidence>
<reference evidence="3" key="2">
    <citation type="journal article" date="2010" name="Genome Res.">
        <title>Population genomic sequencing of Coccidioides fungi reveals recent hybridization and transposon control.</title>
        <authorList>
            <person name="Neafsey D.E."/>
            <person name="Barker B.M."/>
            <person name="Sharpton T.J."/>
            <person name="Stajich J.E."/>
            <person name="Park D.J."/>
            <person name="Whiston E."/>
            <person name="Hung C.-Y."/>
            <person name="McMahan C."/>
            <person name="White J."/>
            <person name="Sykes S."/>
            <person name="Heiman D."/>
            <person name="Young S."/>
            <person name="Zeng Q."/>
            <person name="Abouelleil A."/>
            <person name="Aftuck L."/>
            <person name="Bessette D."/>
            <person name="Brown A."/>
            <person name="FitzGerald M."/>
            <person name="Lui A."/>
            <person name="Macdonald J.P."/>
            <person name="Priest M."/>
            <person name="Orbach M.J."/>
            <person name="Galgiani J.N."/>
            <person name="Kirkland T.N."/>
            <person name="Cole G.T."/>
            <person name="Birren B.W."/>
            <person name="Henn M.R."/>
            <person name="Taylor J.W."/>
            <person name="Rounsley S.D."/>
        </authorList>
    </citation>
    <scope>GENOME REANNOTATION</scope>
    <source>
        <strain evidence="3">RS</strain>
    </source>
</reference>
<protein>
    <submittedName>
        <fullName evidence="2">Uncharacterized protein</fullName>
    </submittedName>
</protein>
<dbReference type="RefSeq" id="XP_001245912.2">
    <property type="nucleotide sequence ID" value="XM_001245911.2"/>
</dbReference>
<dbReference type="PROSITE" id="PS51257">
    <property type="entry name" value="PROKAR_LIPOPROTEIN"/>
    <property type="match status" value="1"/>
</dbReference>
<dbReference type="KEGG" id="cim:CIMG_05353"/>
<feature type="transmembrane region" description="Helical" evidence="1">
    <location>
        <begin position="20"/>
        <end position="41"/>
    </location>
</feature>
<organism evidence="2 3">
    <name type="scientific">Coccidioides immitis (strain RS)</name>
    <name type="common">Valley fever fungus</name>
    <dbReference type="NCBI Taxonomy" id="246410"/>
    <lineage>
        <taxon>Eukaryota</taxon>
        <taxon>Fungi</taxon>
        <taxon>Dikarya</taxon>
        <taxon>Ascomycota</taxon>
        <taxon>Pezizomycotina</taxon>
        <taxon>Eurotiomycetes</taxon>
        <taxon>Eurotiomycetidae</taxon>
        <taxon>Onygenales</taxon>
        <taxon>Onygenaceae</taxon>
        <taxon>Coccidioides</taxon>
    </lineage>
</organism>
<keyword evidence="1" id="KW-0472">Membrane</keyword>